<dbReference type="PANTHER" id="PTHR23530:SF1">
    <property type="entry name" value="PERMEASE, MAJOR FACILITATOR SUPERFAMILY-RELATED"/>
    <property type="match status" value="1"/>
</dbReference>
<gene>
    <name evidence="2" type="ordered locus">FraEuI1c_6624</name>
</gene>
<feature type="transmembrane region" description="Helical" evidence="1">
    <location>
        <begin position="173"/>
        <end position="191"/>
    </location>
</feature>
<dbReference type="InterPro" id="IPR011701">
    <property type="entry name" value="MFS"/>
</dbReference>
<feature type="transmembrane region" description="Helical" evidence="1">
    <location>
        <begin position="12"/>
        <end position="32"/>
    </location>
</feature>
<feature type="transmembrane region" description="Helical" evidence="1">
    <location>
        <begin position="246"/>
        <end position="270"/>
    </location>
</feature>
<dbReference type="Gene3D" id="1.20.1250.20">
    <property type="entry name" value="MFS general substrate transporter like domains"/>
    <property type="match status" value="1"/>
</dbReference>
<organism evidence="2 3">
    <name type="scientific">Pseudofrankia inefficax (strain DSM 45817 / CECT 9037 / DDB 130130 / EuI1c)</name>
    <name type="common">Frankia inefficax</name>
    <dbReference type="NCBI Taxonomy" id="298654"/>
    <lineage>
        <taxon>Bacteria</taxon>
        <taxon>Bacillati</taxon>
        <taxon>Actinomycetota</taxon>
        <taxon>Actinomycetes</taxon>
        <taxon>Frankiales</taxon>
        <taxon>Frankiaceae</taxon>
        <taxon>Pseudofrankia</taxon>
    </lineage>
</organism>
<dbReference type="RefSeq" id="WP_013427705.1">
    <property type="nucleotide sequence ID" value="NC_014666.1"/>
</dbReference>
<dbReference type="InParanoid" id="E3J9U1"/>
<dbReference type="Proteomes" id="UP000002484">
    <property type="component" value="Chromosome"/>
</dbReference>
<dbReference type="KEGG" id="fri:FraEuI1c_6624"/>
<dbReference type="EMBL" id="CP002299">
    <property type="protein sequence ID" value="ADP84594.1"/>
    <property type="molecule type" value="Genomic_DNA"/>
</dbReference>
<feature type="transmembrane region" description="Helical" evidence="1">
    <location>
        <begin position="103"/>
        <end position="125"/>
    </location>
</feature>
<dbReference type="eggNOG" id="COG2223">
    <property type="taxonomic scope" value="Bacteria"/>
</dbReference>
<dbReference type="OrthoDB" id="350307at2"/>
<dbReference type="InterPro" id="IPR053160">
    <property type="entry name" value="MFS_DHA3_Transporter"/>
</dbReference>
<feature type="transmembrane region" description="Helical" evidence="1">
    <location>
        <begin position="44"/>
        <end position="65"/>
    </location>
</feature>
<feature type="transmembrane region" description="Helical" evidence="1">
    <location>
        <begin position="222"/>
        <end position="240"/>
    </location>
</feature>
<dbReference type="STRING" id="298654.FraEuI1c_6624"/>
<keyword evidence="3" id="KW-1185">Reference proteome</keyword>
<dbReference type="Pfam" id="PF07690">
    <property type="entry name" value="MFS_1"/>
    <property type="match status" value="1"/>
</dbReference>
<feature type="transmembrane region" description="Helical" evidence="1">
    <location>
        <begin position="346"/>
        <end position="367"/>
    </location>
</feature>
<feature type="transmembrane region" description="Helical" evidence="1">
    <location>
        <begin position="373"/>
        <end position="390"/>
    </location>
</feature>
<dbReference type="HOGENOM" id="CLU_643645_0_0_11"/>
<dbReference type="InterPro" id="IPR036259">
    <property type="entry name" value="MFS_trans_sf"/>
</dbReference>
<dbReference type="GO" id="GO:0022857">
    <property type="term" value="F:transmembrane transporter activity"/>
    <property type="evidence" value="ECO:0007669"/>
    <property type="project" value="InterPro"/>
</dbReference>
<keyword evidence="1" id="KW-1133">Transmembrane helix</keyword>
<feature type="transmembrane region" description="Helical" evidence="1">
    <location>
        <begin position="146"/>
        <end position="167"/>
    </location>
</feature>
<protein>
    <submittedName>
        <fullName evidence="2">Major facilitator superfamily MFS_1</fullName>
    </submittedName>
</protein>
<name>E3J9U1_PSEI1</name>
<keyword evidence="1" id="KW-0812">Transmembrane</keyword>
<keyword evidence="1" id="KW-0472">Membrane</keyword>
<feature type="transmembrane region" description="Helical" evidence="1">
    <location>
        <begin position="77"/>
        <end position="97"/>
    </location>
</feature>
<dbReference type="AlphaFoldDB" id="E3J9U1"/>
<evidence type="ECO:0000313" key="3">
    <source>
        <dbReference type="Proteomes" id="UP000002484"/>
    </source>
</evidence>
<dbReference type="PANTHER" id="PTHR23530">
    <property type="entry name" value="TRANSPORT PROTEIN-RELATED"/>
    <property type="match status" value="1"/>
</dbReference>
<sequence length="426" mass="44699">MSDTAPAAPSRLARRLVPLQVAVGLSGMVLWVPVEKLFMTQIGFTPGTVAIMAAAYAAVVPLLEVPSGILADRWSRSRLMVCASVALLLSTVLGGLSRNVPTYIAAAMILGVYFALSSGTVDSIVYDAVMEETGSSDEYETWIGRVNMVESGSLVISALGGGLIAGWTSARVTYFATLPFVAASAVAFLRFTEPRLHRAAEPVPLRSQVAVTYRTMIRMPKVRQVMLLSALTAMLAQAVFEFGPLWLVALAAPAALFGPYWAAVVSTLGIGGYLTGKLNMSSRAVVAALALATPAVTLALTLTRSLAAVIVAQTLLSLLLAIISIRAGKLLHDGVPATIRAGVSSGAGTLSWLLFLPFSLVFGWFAHAHGVRPAGWFLTGAALVAAWLLVGSARRDAEGDPASVITMPAVIPRPADRSAVGCRELR</sequence>
<feature type="transmembrane region" description="Helical" evidence="1">
    <location>
        <begin position="282"/>
        <end position="300"/>
    </location>
</feature>
<reference evidence="2 3" key="1">
    <citation type="submission" date="2010-10" db="EMBL/GenBank/DDBJ databases">
        <title>Complete sequence of Frankia sp. EuI1c.</title>
        <authorList>
            <consortium name="US DOE Joint Genome Institute"/>
            <person name="Lucas S."/>
            <person name="Copeland A."/>
            <person name="Lapidus A."/>
            <person name="Cheng J.-F."/>
            <person name="Bruce D."/>
            <person name="Goodwin L."/>
            <person name="Pitluck S."/>
            <person name="Chertkov O."/>
            <person name="Detter J.C."/>
            <person name="Han C."/>
            <person name="Tapia R."/>
            <person name="Land M."/>
            <person name="Hauser L."/>
            <person name="Jeffries C."/>
            <person name="Kyrpides N."/>
            <person name="Ivanova N."/>
            <person name="Mikhailova N."/>
            <person name="Beauchemin N."/>
            <person name="Sen A."/>
            <person name="Sur S.A."/>
            <person name="Gtari M."/>
            <person name="Wall L."/>
            <person name="Tisa L."/>
            <person name="Woyke T."/>
        </authorList>
    </citation>
    <scope>NUCLEOTIDE SEQUENCE [LARGE SCALE GENOMIC DNA]</scope>
    <source>
        <strain evidence="3">DSM 45817 / CECT 9037 / EuI1c</strain>
    </source>
</reference>
<evidence type="ECO:0000256" key="1">
    <source>
        <dbReference type="SAM" id="Phobius"/>
    </source>
</evidence>
<dbReference type="SUPFAM" id="SSF103473">
    <property type="entry name" value="MFS general substrate transporter"/>
    <property type="match status" value="1"/>
</dbReference>
<evidence type="ECO:0000313" key="2">
    <source>
        <dbReference type="EMBL" id="ADP84594.1"/>
    </source>
</evidence>
<feature type="transmembrane region" description="Helical" evidence="1">
    <location>
        <begin position="306"/>
        <end position="325"/>
    </location>
</feature>
<accession>E3J9U1</accession>
<proteinExistence type="predicted"/>